<protein>
    <submittedName>
        <fullName evidence="2">L-amino acid N-acyltransferase YncA</fullName>
    </submittedName>
</protein>
<dbReference type="CDD" id="cd04301">
    <property type="entry name" value="NAT_SF"/>
    <property type="match status" value="1"/>
</dbReference>
<evidence type="ECO:0000313" key="2">
    <source>
        <dbReference type="EMBL" id="SEM68103.1"/>
    </source>
</evidence>
<dbReference type="InterPro" id="IPR050276">
    <property type="entry name" value="MshD_Acetyltransferase"/>
</dbReference>
<dbReference type="OrthoDB" id="5292888at2"/>
<dbReference type="STRING" id="1173111.SAMN05444955_10158"/>
<dbReference type="InterPro" id="IPR000182">
    <property type="entry name" value="GNAT_dom"/>
</dbReference>
<dbReference type="GO" id="GO:0016747">
    <property type="term" value="F:acyltransferase activity, transferring groups other than amino-acyl groups"/>
    <property type="evidence" value="ECO:0007669"/>
    <property type="project" value="InterPro"/>
</dbReference>
<dbReference type="Proteomes" id="UP000199695">
    <property type="component" value="Unassembled WGS sequence"/>
</dbReference>
<proteinExistence type="predicted"/>
<dbReference type="PANTHER" id="PTHR43617:SF30">
    <property type="entry name" value="HISTONE ACETYLTRANSFERASE"/>
    <property type="match status" value="1"/>
</dbReference>
<reference evidence="2 3" key="1">
    <citation type="submission" date="2016-10" db="EMBL/GenBank/DDBJ databases">
        <authorList>
            <person name="de Groot N.N."/>
        </authorList>
    </citation>
    <scope>NUCLEOTIDE SEQUENCE [LARGE SCALE GENOMIC DNA]</scope>
    <source>
        <strain evidence="2 3">DSM 46701</strain>
    </source>
</reference>
<dbReference type="PROSITE" id="PS51186">
    <property type="entry name" value="GNAT"/>
    <property type="match status" value="1"/>
</dbReference>
<evidence type="ECO:0000313" key="3">
    <source>
        <dbReference type="Proteomes" id="UP000199695"/>
    </source>
</evidence>
<organism evidence="2 3">
    <name type="scientific">Lihuaxuella thermophila</name>
    <dbReference type="NCBI Taxonomy" id="1173111"/>
    <lineage>
        <taxon>Bacteria</taxon>
        <taxon>Bacillati</taxon>
        <taxon>Bacillota</taxon>
        <taxon>Bacilli</taxon>
        <taxon>Bacillales</taxon>
        <taxon>Thermoactinomycetaceae</taxon>
        <taxon>Lihuaxuella</taxon>
    </lineage>
</organism>
<dbReference type="RefSeq" id="WP_089964374.1">
    <property type="nucleotide sequence ID" value="NZ_FOCQ01000001.1"/>
</dbReference>
<keyword evidence="3" id="KW-1185">Reference proteome</keyword>
<sequence>MRIRKANPSDAEEIARVHIKSWQTTYRGIVDDEVLDNFDLGERVELWNRILTHRSIVYVAEHAEGNIVGFASGGKERSDDYPYDGELYAIYLLQEYQGQGIGKKLASAVLGELKQQGMTSALVWVLAENPARRFYEALGGKEIATQPLTIGKKTFQEVAYGWSNLNDF</sequence>
<evidence type="ECO:0000259" key="1">
    <source>
        <dbReference type="PROSITE" id="PS51186"/>
    </source>
</evidence>
<accession>A0A1H8AC25</accession>
<dbReference type="Gene3D" id="3.40.630.30">
    <property type="match status" value="1"/>
</dbReference>
<feature type="domain" description="N-acetyltransferase" evidence="1">
    <location>
        <begin position="1"/>
        <end position="167"/>
    </location>
</feature>
<dbReference type="PANTHER" id="PTHR43617">
    <property type="entry name" value="L-AMINO ACID N-ACETYLTRANSFERASE"/>
    <property type="match status" value="1"/>
</dbReference>
<dbReference type="EMBL" id="FOCQ01000001">
    <property type="protein sequence ID" value="SEM68103.1"/>
    <property type="molecule type" value="Genomic_DNA"/>
</dbReference>
<keyword evidence="2" id="KW-0808">Transferase</keyword>
<dbReference type="SUPFAM" id="SSF55729">
    <property type="entry name" value="Acyl-CoA N-acyltransferases (Nat)"/>
    <property type="match status" value="1"/>
</dbReference>
<dbReference type="InterPro" id="IPR016181">
    <property type="entry name" value="Acyl_CoA_acyltransferase"/>
</dbReference>
<dbReference type="AlphaFoldDB" id="A0A1H8AC25"/>
<keyword evidence="2" id="KW-0012">Acyltransferase</keyword>
<dbReference type="Pfam" id="PF00583">
    <property type="entry name" value="Acetyltransf_1"/>
    <property type="match status" value="1"/>
</dbReference>
<gene>
    <name evidence="2" type="ORF">SAMN05444955_10158</name>
</gene>
<name>A0A1H8AC25_9BACL</name>